<evidence type="ECO:0000313" key="7">
    <source>
        <dbReference type="Proteomes" id="UP001597510"/>
    </source>
</evidence>
<dbReference type="Proteomes" id="UP001597510">
    <property type="component" value="Unassembled WGS sequence"/>
</dbReference>
<feature type="domain" description="GS catalytic" evidence="5">
    <location>
        <begin position="184"/>
        <end position="620"/>
    </location>
</feature>
<proteinExistence type="inferred from homology"/>
<dbReference type="PANTHER" id="PTHR42974">
    <property type="entry name" value="GLUTAMINE SYNTHETASE"/>
    <property type="match status" value="1"/>
</dbReference>
<sequence>MARLRFKAVDEAQGRQTIKVDIPVGKVTEYYGANIFNDDVMRAMLSPEAYTKVTTAIKSGERIDREIADEVASAMKSWAVSKGATHYTHWFQPLTGGSAEKHDAFFDINFDGKALEKFKGSSLVQQEPDASSFPNGGIRATFEARGYTAWDPTSPAFIIYNEAGTGTLCVPSIFVSYTGELLDSKSPLLKSLSALDKAATEVAIIFDRHVEKVSATLGAEQEYFLVDKALFNARPDLMMAGRTVFGHAPAKGQQLEDHYFGSIAPRVNAFMVDFEFECLKLGIPVRTRHNEVAPAQFEAAPTFEEVNLACDHNILLMDVMRRVSKKHNFEVLFHEKPFAGINGSGKHNNWSMSTDTGVNLLGPSTKPKESLRFVTFLVNVIKAVHDNADLLRASIATSGNEHRLGANEAPPAIVSIFLGTQMIKVLEDIENKEIVSIEKGENAYIKLGLNRIPSILLDNTDRNRTSPFAFTGNKFEYRAVGSSANSAQPMMVINTIVANQLVKFREAYDAEMNEHEGKKEEVIVKILKQYIKESKKILFEGNGYSEEWKQEAAQRGLSNVASAPEALKAYLRPEFIEIFEKMGVLTEREIHARYEIELENYIKKIQIESRLIGDLAMNHVVSTAIKYQTKLVQTAKSLKEMELHQEAEPIINIIKEISARVSEISKKVEEMTEARKQANVVEDLEQRAKLYGNDIKNFFEEIRYPVDKLELLIDDEDWPLVKYRELLYIR</sequence>
<dbReference type="Gene3D" id="3.30.590.10">
    <property type="entry name" value="Glutamine synthetase/guanido kinase, catalytic domain"/>
    <property type="match status" value="1"/>
</dbReference>
<dbReference type="InterPro" id="IPR022147">
    <property type="entry name" value="GSIII_N"/>
</dbReference>
<dbReference type="EMBL" id="JBHULC010000005">
    <property type="protein sequence ID" value="MFD2520436.1"/>
    <property type="molecule type" value="Genomic_DNA"/>
</dbReference>
<dbReference type="RefSeq" id="WP_340239084.1">
    <property type="nucleotide sequence ID" value="NZ_JBBEWC010000011.1"/>
</dbReference>
<feature type="coiled-coil region" evidence="3">
    <location>
        <begin position="654"/>
        <end position="701"/>
    </location>
</feature>
<comment type="caution">
    <text evidence="6">The sequence shown here is derived from an EMBL/GenBank/DDBJ whole genome shotgun (WGS) entry which is preliminary data.</text>
</comment>
<dbReference type="SUPFAM" id="SSF55931">
    <property type="entry name" value="Glutamine synthetase/guanido kinase"/>
    <property type="match status" value="1"/>
</dbReference>
<dbReference type="Pfam" id="PF00120">
    <property type="entry name" value="Gln-synt_C"/>
    <property type="match status" value="1"/>
</dbReference>
<dbReference type="InterPro" id="IPR027303">
    <property type="entry name" value="Gln_synth_gly_rich_site"/>
</dbReference>
<dbReference type="Pfam" id="PF12437">
    <property type="entry name" value="GSIII_N"/>
    <property type="match status" value="1"/>
</dbReference>
<evidence type="ECO:0000256" key="2">
    <source>
        <dbReference type="RuleBase" id="RU000384"/>
    </source>
</evidence>
<dbReference type="SMART" id="SM01230">
    <property type="entry name" value="Gln-synt_C"/>
    <property type="match status" value="1"/>
</dbReference>
<dbReference type="PANTHER" id="PTHR42974:SF1">
    <property type="entry name" value="TYPE-3 GLUTAMINE SYNTHETASE"/>
    <property type="match status" value="1"/>
</dbReference>
<dbReference type="Gene3D" id="1.20.120.1560">
    <property type="match status" value="1"/>
</dbReference>
<dbReference type="InterPro" id="IPR008147">
    <property type="entry name" value="Gln_synt_N"/>
</dbReference>
<organism evidence="6 7">
    <name type="scientific">Emticicia soli</name>
    <dbReference type="NCBI Taxonomy" id="2027878"/>
    <lineage>
        <taxon>Bacteria</taxon>
        <taxon>Pseudomonadati</taxon>
        <taxon>Bacteroidota</taxon>
        <taxon>Cytophagia</taxon>
        <taxon>Cytophagales</taxon>
        <taxon>Leadbetterellaceae</taxon>
        <taxon>Emticicia</taxon>
    </lineage>
</organism>
<keyword evidence="7" id="KW-1185">Reference proteome</keyword>
<evidence type="ECO:0000259" key="4">
    <source>
        <dbReference type="PROSITE" id="PS51986"/>
    </source>
</evidence>
<dbReference type="InterPro" id="IPR014746">
    <property type="entry name" value="Gln_synth/guanido_kin_cat_dom"/>
</dbReference>
<keyword evidence="3" id="KW-0175">Coiled coil</keyword>
<evidence type="ECO:0000256" key="3">
    <source>
        <dbReference type="SAM" id="Coils"/>
    </source>
</evidence>
<accession>A0ABW5J331</accession>
<evidence type="ECO:0000256" key="1">
    <source>
        <dbReference type="PROSITE-ProRule" id="PRU01330"/>
    </source>
</evidence>
<dbReference type="Pfam" id="PF18318">
    <property type="entry name" value="Gln-synt_C-ter"/>
    <property type="match status" value="1"/>
</dbReference>
<dbReference type="PROSITE" id="PS51986">
    <property type="entry name" value="GS_BETA_GRASP"/>
    <property type="match status" value="1"/>
</dbReference>
<dbReference type="InterPro" id="IPR008146">
    <property type="entry name" value="Gln_synth_cat_dom"/>
</dbReference>
<gene>
    <name evidence="6" type="ORF">ACFSR2_06055</name>
</gene>
<comment type="similarity">
    <text evidence="1 2">Belongs to the glutamine synthetase family.</text>
</comment>
<reference evidence="7" key="1">
    <citation type="journal article" date="2019" name="Int. J. Syst. Evol. Microbiol.">
        <title>The Global Catalogue of Microorganisms (GCM) 10K type strain sequencing project: providing services to taxonomists for standard genome sequencing and annotation.</title>
        <authorList>
            <consortium name="The Broad Institute Genomics Platform"/>
            <consortium name="The Broad Institute Genome Sequencing Center for Infectious Disease"/>
            <person name="Wu L."/>
            <person name="Ma J."/>
        </authorList>
    </citation>
    <scope>NUCLEOTIDE SEQUENCE [LARGE SCALE GENOMIC DNA]</scope>
    <source>
        <strain evidence="7">KCTC 52344</strain>
    </source>
</reference>
<evidence type="ECO:0000313" key="6">
    <source>
        <dbReference type="EMBL" id="MFD2520436.1"/>
    </source>
</evidence>
<dbReference type="InterPro" id="IPR052725">
    <property type="entry name" value="GS_Type-3"/>
</dbReference>
<name>A0ABW5J331_9BACT</name>
<dbReference type="PROSITE" id="PS00181">
    <property type="entry name" value="GLNA_ATP"/>
    <property type="match status" value="1"/>
</dbReference>
<dbReference type="PROSITE" id="PS51987">
    <property type="entry name" value="GS_CATALYTIC"/>
    <property type="match status" value="1"/>
</dbReference>
<feature type="domain" description="GS beta-grasp" evidence="4">
    <location>
        <begin position="85"/>
        <end position="179"/>
    </location>
</feature>
<protein>
    <submittedName>
        <fullName evidence="6">Glutamine synthetase III</fullName>
    </submittedName>
</protein>
<dbReference type="InterPro" id="IPR040577">
    <property type="entry name" value="Gln-synt_C"/>
</dbReference>
<evidence type="ECO:0000259" key="5">
    <source>
        <dbReference type="PROSITE" id="PS51987"/>
    </source>
</evidence>